<evidence type="ECO:0000313" key="1">
    <source>
        <dbReference type="EMBL" id="VDC22695.1"/>
    </source>
</evidence>
<dbReference type="GO" id="GO:0047436">
    <property type="term" value="F:arylmalonate decarboxylase activity"/>
    <property type="evidence" value="ECO:0007669"/>
    <property type="project" value="UniProtKB-EC"/>
</dbReference>
<organism evidence="1 2">
    <name type="scientific">Pseudogemmobacter humi</name>
    <dbReference type="NCBI Taxonomy" id="2483812"/>
    <lineage>
        <taxon>Bacteria</taxon>
        <taxon>Pseudomonadati</taxon>
        <taxon>Pseudomonadota</taxon>
        <taxon>Alphaproteobacteria</taxon>
        <taxon>Rhodobacterales</taxon>
        <taxon>Paracoccaceae</taxon>
        <taxon>Pseudogemmobacter</taxon>
    </lineage>
</organism>
<gene>
    <name evidence="1" type="ORF">XINFAN_00857</name>
</gene>
<proteinExistence type="predicted"/>
<accession>A0A3P5WMB1</accession>
<keyword evidence="1" id="KW-0456">Lyase</keyword>
<protein>
    <submittedName>
        <fullName evidence="1">Arylmalonate decarboxylase</fullName>
        <ecNumber evidence="1">4.1.1.76</ecNumber>
    </submittedName>
</protein>
<dbReference type="RefSeq" id="WP_124085287.1">
    <property type="nucleotide sequence ID" value="NZ_UXAW01000045.1"/>
</dbReference>
<dbReference type="AlphaFoldDB" id="A0A3P5WMB1"/>
<dbReference type="EMBL" id="UXAW01000045">
    <property type="protein sequence ID" value="VDC22695.1"/>
    <property type="molecule type" value="Genomic_DNA"/>
</dbReference>
<dbReference type="PANTHER" id="PTHR40267:SF1">
    <property type="entry name" value="BLR3294 PROTEIN"/>
    <property type="match status" value="1"/>
</dbReference>
<evidence type="ECO:0000313" key="2">
    <source>
        <dbReference type="Proteomes" id="UP000277498"/>
    </source>
</evidence>
<reference evidence="1 2" key="1">
    <citation type="submission" date="2018-11" db="EMBL/GenBank/DDBJ databases">
        <authorList>
            <person name="Criscuolo A."/>
        </authorList>
    </citation>
    <scope>NUCLEOTIDE SEQUENCE [LARGE SCALE GENOMIC DNA]</scope>
    <source>
        <strain evidence="1">ACIP111625</strain>
    </source>
</reference>
<dbReference type="EC" id="4.1.1.76" evidence="1"/>
<name>A0A3P5WMB1_9RHOB</name>
<dbReference type="InterPro" id="IPR026286">
    <property type="entry name" value="MaiA/AMDase"/>
</dbReference>
<dbReference type="OrthoDB" id="9816064at2"/>
<dbReference type="PIRSF" id="PIRSF015736">
    <property type="entry name" value="MI"/>
    <property type="match status" value="1"/>
</dbReference>
<keyword evidence="2" id="KW-1185">Reference proteome</keyword>
<dbReference type="InterPro" id="IPR053714">
    <property type="entry name" value="Iso_Racemase_Enz_sf"/>
</dbReference>
<dbReference type="Pfam" id="PF17645">
    <property type="entry name" value="Amdase"/>
    <property type="match status" value="1"/>
</dbReference>
<sequence length="252" mass="26140">MAGGISAPNAAPSVAEIRLGFVLPGVNTIVEPWYASALPRGFNAHFARMLLPARLTPEAVRQMDEEDGARALRQIASVRPHAAIYACFASSVVLGVAADRELALSSTRLTGAPAETAAGASFKAMRALGMRRIAVVSPYAEEIDRAEHALLEEAGFEVIASRSFGITGSFELAGLSAAGMIRAGQEIAPGADGLFLSCMNTPSHLAIAELERETGLPVVTATSATLWAALRLAGFAGDPERIGRLGAAAFPG</sequence>
<dbReference type="PANTHER" id="PTHR40267">
    <property type="entry name" value="BLR3294 PROTEIN"/>
    <property type="match status" value="1"/>
</dbReference>
<dbReference type="Proteomes" id="UP000277498">
    <property type="component" value="Unassembled WGS sequence"/>
</dbReference>
<dbReference type="Gene3D" id="3.40.50.12500">
    <property type="match status" value="1"/>
</dbReference>